<dbReference type="Proteomes" id="UP001200430">
    <property type="component" value="Unassembled WGS sequence"/>
</dbReference>
<keyword evidence="2" id="KW-1185">Reference proteome</keyword>
<protein>
    <recommendedName>
        <fullName evidence="3">Flagellar protein</fullName>
    </recommendedName>
</protein>
<accession>A0ABS9EJY1</accession>
<evidence type="ECO:0000313" key="2">
    <source>
        <dbReference type="Proteomes" id="UP001200430"/>
    </source>
</evidence>
<dbReference type="EMBL" id="JAKGUD010000001">
    <property type="protein sequence ID" value="MCF4141514.1"/>
    <property type="molecule type" value="Genomic_DNA"/>
</dbReference>
<dbReference type="RefSeq" id="WP_236097955.1">
    <property type="nucleotide sequence ID" value="NZ_JAKGUD010000001.1"/>
</dbReference>
<sequence length="128" mass="14690">MELKHCKICDKVFATVTADICPSCWEDLEEVYMNARKAIRDHHGSRLDVYSLSEMLNVDEIYIEVLVDQGRLSLSGEDDGRPRCKSCGAEVHSGQEYCDACREKLIKGFSSDGEHKKKTMFRQERRGR</sequence>
<reference evidence="1 2" key="1">
    <citation type="submission" date="2022-01" db="EMBL/GenBank/DDBJ databases">
        <title>Dethiosulfovibrio faecalis sp. nov., a novel proteolytic, non-sulfur-reducing bacterium isolated from a marine aquaculture solid waste bioreactor.</title>
        <authorList>
            <person name="Grabowski S."/>
            <person name="Apolinario E."/>
            <person name="Schneider N."/>
            <person name="Marshall C.W."/>
            <person name="Sowers K.R."/>
        </authorList>
    </citation>
    <scope>NUCLEOTIDE SEQUENCE [LARGE SCALE GENOMIC DNA]</scope>
    <source>
        <strain evidence="1 2">DSM 12537</strain>
    </source>
</reference>
<comment type="caution">
    <text evidence="1">The sequence shown here is derived from an EMBL/GenBank/DDBJ whole genome shotgun (WGS) entry which is preliminary data.</text>
</comment>
<evidence type="ECO:0008006" key="3">
    <source>
        <dbReference type="Google" id="ProtNLM"/>
    </source>
</evidence>
<gene>
    <name evidence="1" type="ORF">L2W38_01610</name>
</gene>
<evidence type="ECO:0000313" key="1">
    <source>
        <dbReference type="EMBL" id="MCF4141514.1"/>
    </source>
</evidence>
<name>A0ABS9EJY1_9BACT</name>
<organism evidence="1 2">
    <name type="scientific">Dethiosulfovibrio marinus</name>
    <dbReference type="NCBI Taxonomy" id="133532"/>
    <lineage>
        <taxon>Bacteria</taxon>
        <taxon>Thermotogati</taxon>
        <taxon>Synergistota</taxon>
        <taxon>Synergistia</taxon>
        <taxon>Synergistales</taxon>
        <taxon>Dethiosulfovibrionaceae</taxon>
        <taxon>Dethiosulfovibrio</taxon>
    </lineage>
</organism>
<proteinExistence type="predicted"/>